<keyword evidence="8" id="KW-1185">Reference proteome</keyword>
<name>A0A3M6UHQ7_POCDA</name>
<dbReference type="InterPro" id="IPR011992">
    <property type="entry name" value="EF-hand-dom_pair"/>
</dbReference>
<dbReference type="FunFam" id="1.10.238.10:FF:000112">
    <property type="entry name" value="EF-hand domain family, member D2"/>
    <property type="match status" value="1"/>
</dbReference>
<keyword evidence="1" id="KW-0479">Metal-binding</keyword>
<accession>A0A3M6UHQ7</accession>
<gene>
    <name evidence="7" type="ORF">pdam_00014597</name>
</gene>
<feature type="domain" description="EF-hand" evidence="6">
    <location>
        <begin position="79"/>
        <end position="114"/>
    </location>
</feature>
<dbReference type="GO" id="GO:0005509">
    <property type="term" value="F:calcium ion binding"/>
    <property type="evidence" value="ECO:0007669"/>
    <property type="project" value="InterPro"/>
</dbReference>
<evidence type="ECO:0000313" key="8">
    <source>
        <dbReference type="Proteomes" id="UP000275408"/>
    </source>
</evidence>
<dbReference type="SUPFAM" id="SSF47473">
    <property type="entry name" value="EF-hand"/>
    <property type="match status" value="1"/>
</dbReference>
<dbReference type="OrthoDB" id="6572480at2759"/>
<dbReference type="Pfam" id="PF21008">
    <property type="entry name" value="AIF-1"/>
    <property type="match status" value="1"/>
</dbReference>
<dbReference type="PROSITE" id="PS00018">
    <property type="entry name" value="EF_HAND_1"/>
    <property type="match status" value="1"/>
</dbReference>
<evidence type="ECO:0000259" key="6">
    <source>
        <dbReference type="PROSITE" id="PS50222"/>
    </source>
</evidence>
<comment type="caution">
    <text evidence="7">The sequence shown here is derived from an EMBL/GenBank/DDBJ whole genome shotgun (WGS) entry which is preliminary data.</text>
</comment>
<reference evidence="7 8" key="1">
    <citation type="journal article" date="2018" name="Sci. Rep.">
        <title>Comparative analysis of the Pocillopora damicornis genome highlights role of immune system in coral evolution.</title>
        <authorList>
            <person name="Cunning R."/>
            <person name="Bay R.A."/>
            <person name="Gillette P."/>
            <person name="Baker A.C."/>
            <person name="Traylor-Knowles N."/>
        </authorList>
    </citation>
    <scope>NUCLEOTIDE SEQUENCE [LARGE SCALE GENOMIC DNA]</scope>
    <source>
        <strain evidence="7">RSMAS</strain>
        <tissue evidence="7">Whole animal</tissue>
    </source>
</reference>
<dbReference type="OMA" id="ERMFKQY"/>
<protein>
    <recommendedName>
        <fullName evidence="6">EF-hand domain-containing protein</fullName>
    </recommendedName>
</protein>
<dbReference type="Proteomes" id="UP000275408">
    <property type="component" value="Unassembled WGS sequence"/>
</dbReference>
<proteinExistence type="predicted"/>
<evidence type="ECO:0000313" key="7">
    <source>
        <dbReference type="EMBL" id="RMX53064.1"/>
    </source>
</evidence>
<evidence type="ECO:0000256" key="2">
    <source>
        <dbReference type="ARBA" id="ARBA00022737"/>
    </source>
</evidence>
<evidence type="ECO:0000256" key="5">
    <source>
        <dbReference type="SAM" id="MobiDB-lite"/>
    </source>
</evidence>
<keyword evidence="3" id="KW-0106">Calcium</keyword>
<sequence>MSETNELANKLARRQALNEDEDAPRRQLQVFNPYTEFKEFTRKQIKDFEKMFKKYDVKNDHFLDLMEMKQMMEKLGAPQTHVGLKAMIAEIDEDNDGKVSFREFLLIFRKAAAGELLEDSGLSALARLAEVNVDEVGVGGAAKFFEAKVKEQTASNKFEAEIRQEQEERKKEAEEAKARKQAFKAKQAAFGAH</sequence>
<dbReference type="InterPro" id="IPR002048">
    <property type="entry name" value="EF_hand_dom"/>
</dbReference>
<organism evidence="7 8">
    <name type="scientific">Pocillopora damicornis</name>
    <name type="common">Cauliflower coral</name>
    <name type="synonym">Millepora damicornis</name>
    <dbReference type="NCBI Taxonomy" id="46731"/>
    <lineage>
        <taxon>Eukaryota</taxon>
        <taxon>Metazoa</taxon>
        <taxon>Cnidaria</taxon>
        <taxon>Anthozoa</taxon>
        <taxon>Hexacorallia</taxon>
        <taxon>Scleractinia</taxon>
        <taxon>Astrocoeniina</taxon>
        <taxon>Pocilloporidae</taxon>
        <taxon>Pocillopora</taxon>
    </lineage>
</organism>
<keyword evidence="4" id="KW-0175">Coiled coil</keyword>
<dbReference type="PANTHER" id="PTHR13025">
    <property type="entry name" value="EF-HAND DOMAIN-CONTAINING PROTEIN D"/>
    <property type="match status" value="1"/>
</dbReference>
<dbReference type="EMBL" id="RCHS01001527">
    <property type="protein sequence ID" value="RMX53064.1"/>
    <property type="molecule type" value="Genomic_DNA"/>
</dbReference>
<dbReference type="InterPro" id="IPR040365">
    <property type="entry name" value="EFHD1/2"/>
</dbReference>
<evidence type="ECO:0000256" key="1">
    <source>
        <dbReference type="ARBA" id="ARBA00022723"/>
    </source>
</evidence>
<dbReference type="STRING" id="46731.A0A3M6UHQ7"/>
<evidence type="ECO:0000256" key="4">
    <source>
        <dbReference type="SAM" id="Coils"/>
    </source>
</evidence>
<dbReference type="InterPro" id="IPR049025">
    <property type="entry name" value="AIF-1_EF_pair"/>
</dbReference>
<dbReference type="Gene3D" id="1.10.238.10">
    <property type="entry name" value="EF-hand"/>
    <property type="match status" value="1"/>
</dbReference>
<feature type="region of interest" description="Disordered" evidence="5">
    <location>
        <begin position="1"/>
        <end position="24"/>
    </location>
</feature>
<dbReference type="SMART" id="SM00054">
    <property type="entry name" value="EFh"/>
    <property type="match status" value="2"/>
</dbReference>
<evidence type="ECO:0000256" key="3">
    <source>
        <dbReference type="ARBA" id="ARBA00022837"/>
    </source>
</evidence>
<keyword evidence="2" id="KW-0677">Repeat</keyword>
<dbReference type="AlphaFoldDB" id="A0A3M6UHQ7"/>
<feature type="domain" description="EF-hand" evidence="6">
    <location>
        <begin position="43"/>
        <end position="78"/>
    </location>
</feature>
<feature type="coiled-coil region" evidence="4">
    <location>
        <begin position="148"/>
        <end position="186"/>
    </location>
</feature>
<dbReference type="PANTHER" id="PTHR13025:SF6">
    <property type="entry name" value="EF-HAND DOMAIN-CONTAINING PROTEIN-RELATED"/>
    <property type="match status" value="1"/>
</dbReference>
<dbReference type="InterPro" id="IPR018247">
    <property type="entry name" value="EF_Hand_1_Ca_BS"/>
</dbReference>
<dbReference type="CDD" id="cd00051">
    <property type="entry name" value="EFh"/>
    <property type="match status" value="1"/>
</dbReference>
<dbReference type="PROSITE" id="PS50222">
    <property type="entry name" value="EF_HAND_2"/>
    <property type="match status" value="2"/>
</dbReference>